<dbReference type="GO" id="GO:0000105">
    <property type="term" value="P:L-histidine biosynthetic process"/>
    <property type="evidence" value="ECO:0007669"/>
    <property type="project" value="UniProtKB-UniRule"/>
</dbReference>
<keyword evidence="8" id="KW-0028">Amino-acid biosynthesis</keyword>
<evidence type="ECO:0000256" key="13">
    <source>
        <dbReference type="PIRSR" id="PIRSR000099-4"/>
    </source>
</evidence>
<feature type="binding site" evidence="8 13">
    <location>
        <position position="273"/>
    </location>
    <ligand>
        <name>Zn(2+)</name>
        <dbReference type="ChEBI" id="CHEBI:29105"/>
    </ligand>
</feature>
<feature type="binding site" evidence="8 12">
    <location>
        <position position="340"/>
    </location>
    <ligand>
        <name>substrate</name>
    </ligand>
</feature>
<feature type="binding site" evidence="8 12">
    <location>
        <position position="270"/>
    </location>
    <ligand>
        <name>substrate</name>
    </ligand>
</feature>
<dbReference type="SUPFAM" id="SSF53720">
    <property type="entry name" value="ALDH-like"/>
    <property type="match status" value="1"/>
</dbReference>
<feature type="active site" description="Proton acceptor" evidence="8 10">
    <location>
        <position position="340"/>
    </location>
</feature>
<dbReference type="CDD" id="cd06572">
    <property type="entry name" value="Histidinol_dh"/>
    <property type="match status" value="1"/>
</dbReference>
<dbReference type="GO" id="GO:0051287">
    <property type="term" value="F:NAD binding"/>
    <property type="evidence" value="ECO:0007669"/>
    <property type="project" value="InterPro"/>
</dbReference>
<sequence length="442" mass="46339">MMNRLDLRGQKLTPRSLAEVLPRAEVSVDDAAQLVAPILATVRDRGAAGLRDLSEKFDEVRPEHLRVPAQMLKDALTTLDPAVREALEEAIVRVRKVHAAQRPNDFSVTLAPGAQVRQRWVPVTRVGLYVPGGLAVYPSSVVMNVVAAQEAGVKSLAVTSPPQKENGGLPHPTILAACELLGVDEVYAVGGAQAVGMLAYGAEGSEPQDGQWLCEPVNVITGPGNVFVAAAKRLVMGVVGIDAEAGPTEIAILADDTADVDHVVFDLISQAEHDPNAGSVLVTDSEALADAVASRIIELGKNTKHAERVAVALGGPQSAIVLVSDLEQGLQVVDAYGAEHLEIQTRDAAAWAERVSSAGAIFVGPYSPVSLGDYMAGSNHVLPTGGCAAFASGLGVHSFMKAIQIVEYSKDALEELSHKIVALANAEDLPAHGEAVQARFSN</sequence>
<dbReference type="EMBL" id="CP146203">
    <property type="protein sequence ID" value="XBH22573.1"/>
    <property type="molecule type" value="Genomic_DNA"/>
</dbReference>
<dbReference type="NCBIfam" id="TIGR00069">
    <property type="entry name" value="hisD"/>
    <property type="match status" value="1"/>
</dbReference>
<dbReference type="GO" id="GO:0008270">
    <property type="term" value="F:zinc ion binding"/>
    <property type="evidence" value="ECO:0007669"/>
    <property type="project" value="UniProtKB-UniRule"/>
</dbReference>
<organism evidence="15">
    <name type="scientific">Jonesiaceae bacterium BS-20</name>
    <dbReference type="NCBI Taxonomy" id="3120821"/>
    <lineage>
        <taxon>Bacteria</taxon>
        <taxon>Bacillati</taxon>
        <taxon>Actinomycetota</taxon>
        <taxon>Actinomycetes</taxon>
        <taxon>Micrococcales</taxon>
        <taxon>Jonesiaceae</taxon>
    </lineage>
</organism>
<dbReference type="InterPro" id="IPR016161">
    <property type="entry name" value="Ald_DH/histidinol_DH"/>
</dbReference>
<dbReference type="PANTHER" id="PTHR21256:SF2">
    <property type="entry name" value="HISTIDINE BIOSYNTHESIS TRIFUNCTIONAL PROTEIN"/>
    <property type="match status" value="1"/>
</dbReference>
<evidence type="ECO:0000256" key="5">
    <source>
        <dbReference type="ARBA" id="ARBA00022723"/>
    </source>
</evidence>
<dbReference type="HAMAP" id="MF_01024">
    <property type="entry name" value="HisD"/>
    <property type="match status" value="1"/>
</dbReference>
<dbReference type="GO" id="GO:0004399">
    <property type="term" value="F:histidinol dehydrogenase activity"/>
    <property type="evidence" value="ECO:0007669"/>
    <property type="project" value="UniProtKB-UniRule"/>
</dbReference>
<name>A0AAU7DZZ9_9MICO</name>
<evidence type="ECO:0000256" key="10">
    <source>
        <dbReference type="PIRSR" id="PIRSR000099-1"/>
    </source>
</evidence>
<feature type="binding site" evidence="8 12">
    <location>
        <position position="427"/>
    </location>
    <ligand>
        <name>substrate</name>
    </ligand>
</feature>
<evidence type="ECO:0000256" key="1">
    <source>
        <dbReference type="ARBA" id="ARBA00003850"/>
    </source>
</evidence>
<dbReference type="AlphaFoldDB" id="A0AAU7DZZ9"/>
<dbReference type="Gene3D" id="1.20.5.1300">
    <property type="match status" value="1"/>
</dbReference>
<keyword evidence="7 8" id="KW-0560">Oxidoreductase</keyword>
<comment type="similarity">
    <text evidence="3 8 9 14">Belongs to the histidinol dehydrogenase family.</text>
</comment>
<evidence type="ECO:0000256" key="8">
    <source>
        <dbReference type="HAMAP-Rule" id="MF_01024"/>
    </source>
</evidence>
<feature type="binding site" evidence="8 12">
    <location>
        <position position="248"/>
    </location>
    <ligand>
        <name>substrate</name>
    </ligand>
</feature>
<dbReference type="InterPro" id="IPR022695">
    <property type="entry name" value="Histidinol_DH_monofunct"/>
</dbReference>
<dbReference type="Gene3D" id="3.40.50.1980">
    <property type="entry name" value="Nitrogenase molybdenum iron protein domain"/>
    <property type="match status" value="2"/>
</dbReference>
<comment type="pathway">
    <text evidence="2 8">Amino-acid biosynthesis; L-histidine biosynthesis; L-histidine from 5-phospho-alpha-D-ribose 1-diphosphate: step 9/9.</text>
</comment>
<keyword evidence="5 8" id="KW-0479">Metal-binding</keyword>
<gene>
    <name evidence="8 15" type="primary">hisD</name>
    <name evidence="15" type="ORF">V5R04_04950</name>
</gene>
<comment type="catalytic activity">
    <reaction evidence="8">
        <text>L-histidinol + 2 NAD(+) + H2O = L-histidine + 2 NADH + 3 H(+)</text>
        <dbReference type="Rhea" id="RHEA:20641"/>
        <dbReference type="ChEBI" id="CHEBI:15377"/>
        <dbReference type="ChEBI" id="CHEBI:15378"/>
        <dbReference type="ChEBI" id="CHEBI:57540"/>
        <dbReference type="ChEBI" id="CHEBI:57595"/>
        <dbReference type="ChEBI" id="CHEBI:57699"/>
        <dbReference type="ChEBI" id="CHEBI:57945"/>
        <dbReference type="EC" id="1.1.1.23"/>
    </reaction>
</comment>
<evidence type="ECO:0000256" key="6">
    <source>
        <dbReference type="ARBA" id="ARBA00022833"/>
    </source>
</evidence>
<feature type="binding site" evidence="8 11">
    <location>
        <position position="129"/>
    </location>
    <ligand>
        <name>NAD(+)</name>
        <dbReference type="ChEBI" id="CHEBI:57540"/>
    </ligand>
</feature>
<reference evidence="15" key="1">
    <citation type="submission" date="2024-02" db="EMBL/GenBank/DDBJ databases">
        <title>Tomenella chthoni gen. nov. sp. nov., a member of the family Jonesiaceae isolated from bat guano.</title>
        <authorList>
            <person name="Miller S.L."/>
            <person name="King J."/>
            <person name="Sankaranarayanan K."/>
            <person name="Lawson P.A."/>
        </authorList>
    </citation>
    <scope>NUCLEOTIDE SEQUENCE</scope>
    <source>
        <strain evidence="15">BS-20</strain>
    </source>
</reference>
<feature type="binding site" evidence="8 12">
    <location>
        <position position="273"/>
    </location>
    <ligand>
        <name>substrate</name>
    </ligand>
</feature>
<comment type="cofactor">
    <cofactor evidence="8 13">
        <name>Zn(2+)</name>
        <dbReference type="ChEBI" id="CHEBI:29105"/>
    </cofactor>
    <text evidence="8 13">Binds 1 zinc ion per subunit.</text>
</comment>
<evidence type="ECO:0000256" key="9">
    <source>
        <dbReference type="PIRNR" id="PIRNR000099"/>
    </source>
</evidence>
<evidence type="ECO:0000256" key="11">
    <source>
        <dbReference type="PIRSR" id="PIRSR000099-2"/>
    </source>
</evidence>
<dbReference type="Pfam" id="PF00815">
    <property type="entry name" value="Histidinol_dh"/>
    <property type="match status" value="1"/>
</dbReference>
<evidence type="ECO:0000256" key="2">
    <source>
        <dbReference type="ARBA" id="ARBA00004940"/>
    </source>
</evidence>
<protein>
    <recommendedName>
        <fullName evidence="4 8">Histidinol dehydrogenase</fullName>
        <shortName evidence="8">HDH</shortName>
        <ecNumber evidence="8">1.1.1.23</ecNumber>
    </recommendedName>
</protein>
<dbReference type="PIRSF" id="PIRSF000099">
    <property type="entry name" value="Histidinol_dh"/>
    <property type="match status" value="1"/>
</dbReference>
<feature type="binding site" evidence="8 12">
    <location>
        <position position="432"/>
    </location>
    <ligand>
        <name>substrate</name>
    </ligand>
</feature>
<evidence type="ECO:0000313" key="15">
    <source>
        <dbReference type="EMBL" id="XBH22573.1"/>
    </source>
</evidence>
<comment type="function">
    <text evidence="1 8">Catalyzes the sequential NAD-dependent oxidations of L-histidinol to L-histidinaldehyde and then to L-histidine.</text>
</comment>
<dbReference type="FunFam" id="3.40.50.1980:FF:000001">
    <property type="entry name" value="Histidinol dehydrogenase"/>
    <property type="match status" value="1"/>
</dbReference>
<feature type="binding site" evidence="8 13">
    <location>
        <position position="432"/>
    </location>
    <ligand>
        <name>Zn(2+)</name>
        <dbReference type="ChEBI" id="CHEBI:29105"/>
    </ligand>
</feature>
<feature type="binding site" evidence="8 13">
    <location>
        <position position="270"/>
    </location>
    <ligand>
        <name>Zn(2+)</name>
        <dbReference type="ChEBI" id="CHEBI:29105"/>
    </ligand>
</feature>
<dbReference type="PANTHER" id="PTHR21256">
    <property type="entry name" value="HISTIDINOL DEHYDROGENASE HDH"/>
    <property type="match status" value="1"/>
</dbReference>
<keyword evidence="6 8" id="KW-0862">Zinc</keyword>
<dbReference type="InterPro" id="IPR012131">
    <property type="entry name" value="Hstdl_DH"/>
</dbReference>
<evidence type="ECO:0000256" key="12">
    <source>
        <dbReference type="PIRSR" id="PIRSR000099-3"/>
    </source>
</evidence>
<feature type="binding site" evidence="8 11">
    <location>
        <position position="225"/>
    </location>
    <ligand>
        <name>NAD(+)</name>
        <dbReference type="ChEBI" id="CHEBI:57540"/>
    </ligand>
</feature>
<dbReference type="PRINTS" id="PR00083">
    <property type="entry name" value="HOLDHDRGNASE"/>
</dbReference>
<dbReference type="EC" id="1.1.1.23" evidence="8"/>
<feature type="binding site" evidence="8 11">
    <location>
        <position position="193"/>
    </location>
    <ligand>
        <name>NAD(+)</name>
        <dbReference type="ChEBI" id="CHEBI:57540"/>
    </ligand>
</feature>
<accession>A0AAU7DZZ9</accession>
<dbReference type="GO" id="GO:0005829">
    <property type="term" value="C:cytosol"/>
    <property type="evidence" value="ECO:0007669"/>
    <property type="project" value="TreeGrafter"/>
</dbReference>
<evidence type="ECO:0000256" key="3">
    <source>
        <dbReference type="ARBA" id="ARBA00010178"/>
    </source>
</evidence>
<feature type="active site" description="Proton acceptor" evidence="8 10">
    <location>
        <position position="339"/>
    </location>
</feature>
<proteinExistence type="inferred from homology"/>
<keyword evidence="8" id="KW-0368">Histidine biosynthesis</keyword>
<evidence type="ECO:0000256" key="14">
    <source>
        <dbReference type="RuleBase" id="RU004175"/>
    </source>
</evidence>
<evidence type="ECO:0000256" key="7">
    <source>
        <dbReference type="ARBA" id="ARBA00023002"/>
    </source>
</evidence>
<feature type="binding site" evidence="8 13">
    <location>
        <position position="373"/>
    </location>
    <ligand>
        <name>Zn(2+)</name>
        <dbReference type="ChEBI" id="CHEBI:29105"/>
    </ligand>
</feature>
<feature type="binding site" evidence="8 12">
    <location>
        <position position="373"/>
    </location>
    <ligand>
        <name>substrate</name>
    </ligand>
</feature>
<keyword evidence="8 11" id="KW-0520">NAD</keyword>
<evidence type="ECO:0000256" key="4">
    <source>
        <dbReference type="ARBA" id="ARBA00016531"/>
    </source>
</evidence>